<dbReference type="PANTHER" id="PTHR21254:SF1">
    <property type="entry name" value="C2 DOMAIN-CONTAINING PROTEIN 3"/>
    <property type="match status" value="1"/>
</dbReference>
<feature type="compositionally biased region" description="Polar residues" evidence="1">
    <location>
        <begin position="249"/>
        <end position="266"/>
    </location>
</feature>
<feature type="compositionally biased region" description="Basic residues" evidence="1">
    <location>
        <begin position="513"/>
        <end position="533"/>
    </location>
</feature>
<feature type="domain" description="C2" evidence="2">
    <location>
        <begin position="1377"/>
        <end position="1548"/>
    </location>
</feature>
<feature type="region of interest" description="Disordered" evidence="1">
    <location>
        <begin position="446"/>
        <end position="630"/>
    </location>
</feature>
<feature type="compositionally biased region" description="Basic residues" evidence="1">
    <location>
        <begin position="572"/>
        <end position="594"/>
    </location>
</feature>
<comment type="caution">
    <text evidence="3">The sequence shown here is derived from an EMBL/GenBank/DDBJ whole genome shotgun (WGS) entry which is preliminary data.</text>
</comment>
<proteinExistence type="predicted"/>
<dbReference type="InterPro" id="IPR057537">
    <property type="entry name" value="C2_C2CD3_N"/>
</dbReference>
<dbReference type="Pfam" id="PF25339">
    <property type="entry name" value="C2_C2CD3_N"/>
    <property type="match status" value="1"/>
</dbReference>
<protein>
    <recommendedName>
        <fullName evidence="2">C2 domain-containing protein</fullName>
    </recommendedName>
</protein>
<feature type="domain" description="C2" evidence="2">
    <location>
        <begin position="1825"/>
        <end position="1960"/>
    </location>
</feature>
<sequence length="2030" mass="223836">MSKNFSKATKPLKNTDKQWISDDVKVNTGLPPQVDGQIRCFCKLTISQVVWTVPRPPDLALVRVKWWGEEGDGAFFRPVDAKKGNKLECRTTARYPVRSGPCQFATYLTDMDKLTLDLMTSPKSEVIGQANITQVGQLTNTRPVNGIFPVISATGQKLANLHVSLVLEPLLASYDNMGSIPTTDIGTDNFYRGNDSMVIPEINHPMPYSDMPTRPMNTVFKSPTSEKSNLRNIQGSLSKTYAKRDHHQNPSYGVNNSKSAPQQGSGTVAITTNGDIISLPNSRTTLANGRYSYQSNDIQSKPTHGVSPGKPEGRDLLSVLVDKGTKLREAMIVSSMHTDLKSGPEILPNHSNSHVPKGGSDGAVLLTDDYGRGPNSTLDLLMTSPIRNQDFQLYNMMNGLSPGTSMSSDMGYDQLMSEPEDPLHENSILQDLFYYNSDNEGLGFSDVSGFEHHSPQHKPHYDNSLLPPRLLGGSGGFTRRHSLEEPGNQRPPSRASSLTSLNTAGREEEGTLRQKKTKRKARSRSRSGSRSRSRSNSLTRTRADPAGKATTKSFKSNSKENAPIPSIVAKPLKTKKKLRSRSRSGSRSRSRKRQSSVDEVSDSDMTSAGQSEISRVSFDPVPSDLRNPKQEGLSVERLTLLGRVHVARVTIDNLHLLKPDSLDTSDSKMSVSKLKTGRPPIPLKSKKANTYFVEYQFPVVANSRDKYTPNAMATEITRVASKNVKNGAVLFNHRSVFPIMFDGAAVERWWKSALVFRLYSKEAGEHTPILIGSGGISLKSILRSENLFVQRDIEIPDTSKNGLLNTSRASSMNSSLNNRNISHLFGHLKVSVELASDHKEFATVMARTKLAEMSGNVKIVPIGGINPEQARLVKQLHRNKDQPLVKSQTKQIDFPMTSYQPAGVSVTGLPPQSPRRKVSAEDEGDEISRLKQPLKATIAVLAKTNPQQSHTGASPLDSGAQVFGGHQLSGALTLHTLLFIQEGRKISITGVPPLHMANKQPGLLKAQPEGRDSVVRNTYLVCRMFWSNESVHSNVCWGTLDPEFNFLQVAPVLMTSQLLERLRDNYMIIEVWDKKVGSENDKLIGMVKLSLHQFYLSFRERKIANALLKSEYPVLAIDNYMPIVDPFSGLHFGQLKVVLAMGSEPQIATLQRLALDFSGTETVPQKPSAYLERQDLMNGASPMSGKAVDHQFEIIIEGVRELKLFENMMWGEADCFVQFFFPAESDGRDDGMASVKSIPTMKCFRTATTLCIPDPTFHDSSRHKLTLPFGTPVQRELLTACANSGGGVSGLPFEVWCRYYHPNVRDQLIAKSALPLAKVCAMITMHKRGEPCIQSFSLRLTPVGVDGHQEDTEAAAKSKSVGVLDLTLNHNSKCFHQSESAKMAVNKNFDGSQVCLSLGVVKAAGLKAAADYMAQLDSSMAYPADVGVNSYVRIKISFLGNEHERITKTVARTFTPEYSHYMDFPCPLLMSDISSIDATSLAELLESAEVVFEVWHQIPSGLHKGEPSSTSGVAVRKLAHQTGDVLLGTCIVPLNSLLIRRTGVNGWFPINLPSLGWAKPVDVDGHPTTALDQVAGGLELSVRFAHQDDRDRVISAGKAVGWSPIDLDVEQTDWQDEDSHHNIHTITVSVDQVSFPMTSALITGHTVVDPSVRCYVRYKFYDKGAVVSKSRKLHVSDTGNLLCSLGHKQTFTLSHTAPLQWYLREERLEVQTWVTYGRGQEGDKKPRQRDKLIGSCYLDMESLTDMRRGQQRISGLFPLFKPGSNNLKSAFIRAHMTARVSGSAREVESETNKTSNSLDVSESTSEMDQSDGGRDWIGEFTIDKSPKKGRRGHDAKDPVSSFGVLLAVERAMHLPLVTDKNRSGEICPTTYVSYQSVERSKPTCSAIFPNSTNPVWDYAAETRLSTDYLYKENKNLVLKVWHKPSDASKIPDKASDRVLGFVSVDLTSLVKGLRQICGWYNIMDFNGQCRGQVKVSVTPQDLPSSGPGSSFMLPSFSFSNVGTTTRDVASGIAHQLMSLQQQVLQRMGSL</sequence>
<feature type="region of interest" description="Disordered" evidence="1">
    <location>
        <begin position="1782"/>
        <end position="1817"/>
    </location>
</feature>
<name>A0AAV2H3K3_LYMST</name>
<accession>A0AAV2H3K3</accession>
<dbReference type="PROSITE" id="PS50004">
    <property type="entry name" value="C2"/>
    <property type="match status" value="2"/>
</dbReference>
<evidence type="ECO:0000313" key="3">
    <source>
        <dbReference type="EMBL" id="CAL1526799.1"/>
    </source>
</evidence>
<dbReference type="Pfam" id="PF00168">
    <property type="entry name" value="C2"/>
    <property type="match status" value="3"/>
</dbReference>
<dbReference type="GO" id="GO:0061511">
    <property type="term" value="P:centriole elongation"/>
    <property type="evidence" value="ECO:0007669"/>
    <property type="project" value="TreeGrafter"/>
</dbReference>
<organism evidence="3 4">
    <name type="scientific">Lymnaea stagnalis</name>
    <name type="common">Great pond snail</name>
    <name type="synonym">Helix stagnalis</name>
    <dbReference type="NCBI Taxonomy" id="6523"/>
    <lineage>
        <taxon>Eukaryota</taxon>
        <taxon>Metazoa</taxon>
        <taxon>Spiralia</taxon>
        <taxon>Lophotrochozoa</taxon>
        <taxon>Mollusca</taxon>
        <taxon>Gastropoda</taxon>
        <taxon>Heterobranchia</taxon>
        <taxon>Euthyneura</taxon>
        <taxon>Panpulmonata</taxon>
        <taxon>Hygrophila</taxon>
        <taxon>Lymnaeoidea</taxon>
        <taxon>Lymnaeidae</taxon>
        <taxon>Lymnaea</taxon>
    </lineage>
</organism>
<feature type="non-terminal residue" evidence="3">
    <location>
        <position position="2030"/>
    </location>
</feature>
<feature type="compositionally biased region" description="Polar residues" evidence="1">
    <location>
        <begin position="1792"/>
        <end position="1807"/>
    </location>
</feature>
<feature type="compositionally biased region" description="Polar residues" evidence="1">
    <location>
        <begin position="550"/>
        <end position="560"/>
    </location>
</feature>
<feature type="region of interest" description="Disordered" evidence="1">
    <location>
        <begin position="903"/>
        <end position="927"/>
    </location>
</feature>
<feature type="compositionally biased region" description="Polar residues" evidence="1">
    <location>
        <begin position="603"/>
        <end position="614"/>
    </location>
</feature>
<dbReference type="InterPro" id="IPR035892">
    <property type="entry name" value="C2_domain_sf"/>
</dbReference>
<dbReference type="GO" id="GO:0005814">
    <property type="term" value="C:centriole"/>
    <property type="evidence" value="ECO:0007669"/>
    <property type="project" value="TreeGrafter"/>
</dbReference>
<dbReference type="EMBL" id="CAXITT010000009">
    <property type="protein sequence ID" value="CAL1526799.1"/>
    <property type="molecule type" value="Genomic_DNA"/>
</dbReference>
<dbReference type="GO" id="GO:0060271">
    <property type="term" value="P:cilium assembly"/>
    <property type="evidence" value="ECO:0007669"/>
    <property type="project" value="TreeGrafter"/>
</dbReference>
<dbReference type="PANTHER" id="PTHR21254">
    <property type="entry name" value="C2 DOMAIN-CONTAINING PROTEIN 3"/>
    <property type="match status" value="1"/>
</dbReference>
<dbReference type="GO" id="GO:0071539">
    <property type="term" value="P:protein localization to centrosome"/>
    <property type="evidence" value="ECO:0007669"/>
    <property type="project" value="TreeGrafter"/>
</dbReference>
<gene>
    <name evidence="3" type="ORF">GSLYS_00000976001</name>
</gene>
<dbReference type="InterPro" id="IPR000008">
    <property type="entry name" value="C2_dom"/>
</dbReference>
<dbReference type="Gene3D" id="2.60.40.150">
    <property type="entry name" value="C2 domain"/>
    <property type="match status" value="3"/>
</dbReference>
<feature type="compositionally biased region" description="Polar residues" evidence="1">
    <location>
        <begin position="490"/>
        <end position="503"/>
    </location>
</feature>
<dbReference type="CDD" id="cd00030">
    <property type="entry name" value="C2"/>
    <property type="match status" value="2"/>
</dbReference>
<feature type="region of interest" description="Disordered" evidence="1">
    <location>
        <begin position="246"/>
        <end position="266"/>
    </location>
</feature>
<evidence type="ECO:0000259" key="2">
    <source>
        <dbReference type="PROSITE" id="PS50004"/>
    </source>
</evidence>
<evidence type="ECO:0000256" key="1">
    <source>
        <dbReference type="SAM" id="MobiDB-lite"/>
    </source>
</evidence>
<evidence type="ECO:0000313" key="4">
    <source>
        <dbReference type="Proteomes" id="UP001497497"/>
    </source>
</evidence>
<feature type="region of interest" description="Disordered" evidence="1">
    <location>
        <begin position="295"/>
        <end position="314"/>
    </location>
</feature>
<reference evidence="3 4" key="1">
    <citation type="submission" date="2024-04" db="EMBL/GenBank/DDBJ databases">
        <authorList>
            <consortium name="Genoscope - CEA"/>
            <person name="William W."/>
        </authorList>
    </citation>
    <scope>NUCLEOTIDE SEQUENCE [LARGE SCALE GENOMIC DNA]</scope>
</reference>
<keyword evidence="4" id="KW-1185">Reference proteome</keyword>
<dbReference type="Proteomes" id="UP001497497">
    <property type="component" value="Unassembled WGS sequence"/>
</dbReference>
<dbReference type="GO" id="GO:0034451">
    <property type="term" value="C:centriolar satellite"/>
    <property type="evidence" value="ECO:0007669"/>
    <property type="project" value="TreeGrafter"/>
</dbReference>
<dbReference type="SUPFAM" id="SSF49562">
    <property type="entry name" value="C2 domain (Calcium/lipid-binding domain, CaLB)"/>
    <property type="match status" value="3"/>
</dbReference>
<dbReference type="SMART" id="SM00239">
    <property type="entry name" value="C2"/>
    <property type="match status" value="4"/>
</dbReference>